<dbReference type="EMBL" id="FOEI01000005">
    <property type="protein sequence ID" value="SEQ06393.1"/>
    <property type="molecule type" value="Genomic_DNA"/>
</dbReference>
<dbReference type="STRING" id="1299341.SAMN05444005_105168"/>
<evidence type="ECO:0000313" key="1">
    <source>
        <dbReference type="EMBL" id="SEQ06393.1"/>
    </source>
</evidence>
<sequence length="152" mass="18277">MFIKHKQKLVGFIFILVTFYLIKSYCFSKTEFVVLKQMTRIDTLENRINEVVLVKNPPKTAKELEKLIVLYNSERIFKYPNIKQLFIKERNYILFPALGLQENYKYEDFETKTDKLDNADFLGVRNRSFSIERSKVFDTTECFVGEYDYYKE</sequence>
<dbReference type="AlphaFoldDB" id="A0A1H9D0Q2"/>
<gene>
    <name evidence="1" type="ORF">SAMN05444005_105168</name>
</gene>
<organism evidence="1 2">
    <name type="scientific">Flavobacterium urocaniciphilum</name>
    <dbReference type="NCBI Taxonomy" id="1299341"/>
    <lineage>
        <taxon>Bacteria</taxon>
        <taxon>Pseudomonadati</taxon>
        <taxon>Bacteroidota</taxon>
        <taxon>Flavobacteriia</taxon>
        <taxon>Flavobacteriales</taxon>
        <taxon>Flavobacteriaceae</taxon>
        <taxon>Flavobacterium</taxon>
    </lineage>
</organism>
<protein>
    <submittedName>
        <fullName evidence="1">Uncharacterized protein</fullName>
    </submittedName>
</protein>
<proteinExistence type="predicted"/>
<keyword evidence="2" id="KW-1185">Reference proteome</keyword>
<dbReference type="Proteomes" id="UP000198648">
    <property type="component" value="Unassembled WGS sequence"/>
</dbReference>
<name>A0A1H9D0Q2_9FLAO</name>
<reference evidence="1 2" key="1">
    <citation type="submission" date="2016-10" db="EMBL/GenBank/DDBJ databases">
        <authorList>
            <person name="de Groot N.N."/>
        </authorList>
    </citation>
    <scope>NUCLEOTIDE SEQUENCE [LARGE SCALE GENOMIC DNA]</scope>
    <source>
        <strain evidence="1 2">DSM 27078</strain>
    </source>
</reference>
<evidence type="ECO:0000313" key="2">
    <source>
        <dbReference type="Proteomes" id="UP000198648"/>
    </source>
</evidence>
<accession>A0A1H9D0Q2</accession>